<reference evidence="1" key="1">
    <citation type="submission" date="2021-06" db="EMBL/GenBank/DDBJ databases">
        <authorList>
            <person name="Kallberg Y."/>
            <person name="Tangrot J."/>
            <person name="Rosling A."/>
        </authorList>
    </citation>
    <scope>NUCLEOTIDE SEQUENCE</scope>
    <source>
        <strain evidence="1">MA461A</strain>
    </source>
</reference>
<evidence type="ECO:0000313" key="2">
    <source>
        <dbReference type="Proteomes" id="UP000789920"/>
    </source>
</evidence>
<evidence type="ECO:0000313" key="1">
    <source>
        <dbReference type="EMBL" id="CAG8847742.1"/>
    </source>
</evidence>
<comment type="caution">
    <text evidence="1">The sequence shown here is derived from an EMBL/GenBank/DDBJ whole genome shotgun (WGS) entry which is preliminary data.</text>
</comment>
<dbReference type="Proteomes" id="UP000789920">
    <property type="component" value="Unassembled WGS sequence"/>
</dbReference>
<accession>A0ACA9STN6</accession>
<keyword evidence="2" id="KW-1185">Reference proteome</keyword>
<sequence length="132" mass="16114">RMIRENKEDKKKPDVPFNVIYSCDFWEFHRTLVELYSFTLIKILKTVLLNNKEIFNKEPKINARDLYHVLDKMHEAADNEQAHDSKIQVNHLIRFLEQEYDQVTKTRERMKMSKKVSFDMLWVFYTANQEVW</sequence>
<feature type="non-terminal residue" evidence="1">
    <location>
        <position position="132"/>
    </location>
</feature>
<organism evidence="1 2">
    <name type="scientific">Racocetra persica</name>
    <dbReference type="NCBI Taxonomy" id="160502"/>
    <lineage>
        <taxon>Eukaryota</taxon>
        <taxon>Fungi</taxon>
        <taxon>Fungi incertae sedis</taxon>
        <taxon>Mucoromycota</taxon>
        <taxon>Glomeromycotina</taxon>
        <taxon>Glomeromycetes</taxon>
        <taxon>Diversisporales</taxon>
        <taxon>Gigasporaceae</taxon>
        <taxon>Racocetra</taxon>
    </lineage>
</organism>
<protein>
    <submittedName>
        <fullName evidence="1">11512_t:CDS:1</fullName>
    </submittedName>
</protein>
<dbReference type="EMBL" id="CAJVQC010157407">
    <property type="protein sequence ID" value="CAG8847742.1"/>
    <property type="molecule type" value="Genomic_DNA"/>
</dbReference>
<proteinExistence type="predicted"/>
<name>A0ACA9STN6_9GLOM</name>
<gene>
    <name evidence="1" type="ORF">RPERSI_LOCUS34785</name>
</gene>
<feature type="non-terminal residue" evidence="1">
    <location>
        <position position="1"/>
    </location>
</feature>